<reference evidence="3" key="1">
    <citation type="submission" date="2022-07" db="EMBL/GenBank/DDBJ databases">
        <title>Phylogenomic reconstructions and comparative analyses of Kickxellomycotina fungi.</title>
        <authorList>
            <person name="Reynolds N.K."/>
            <person name="Stajich J.E."/>
            <person name="Barry K."/>
            <person name="Grigoriev I.V."/>
            <person name="Crous P."/>
            <person name="Smith M.E."/>
        </authorList>
    </citation>
    <scope>NUCLEOTIDE SEQUENCE</scope>
    <source>
        <strain evidence="3">NRRL 1566</strain>
    </source>
</reference>
<comment type="similarity">
    <text evidence="2">Belongs to the POMP/UMP1 family.</text>
</comment>
<evidence type="ECO:0000256" key="1">
    <source>
        <dbReference type="ARBA" id="ARBA00023186"/>
    </source>
</evidence>
<proteinExistence type="inferred from homology"/>
<dbReference type="OrthoDB" id="15001at2759"/>
<dbReference type="PANTHER" id="PTHR12828">
    <property type="entry name" value="PROTEASOME MATURATION PROTEIN UMP1"/>
    <property type="match status" value="1"/>
</dbReference>
<dbReference type="GO" id="GO:0005634">
    <property type="term" value="C:nucleus"/>
    <property type="evidence" value="ECO:0007669"/>
    <property type="project" value="TreeGrafter"/>
</dbReference>
<evidence type="ECO:0000313" key="3">
    <source>
        <dbReference type="EMBL" id="KAJ2851032.1"/>
    </source>
</evidence>
<dbReference type="GO" id="GO:0043248">
    <property type="term" value="P:proteasome assembly"/>
    <property type="evidence" value="ECO:0007669"/>
    <property type="project" value="InterPro"/>
</dbReference>
<dbReference type="GO" id="GO:0005737">
    <property type="term" value="C:cytoplasm"/>
    <property type="evidence" value="ECO:0007669"/>
    <property type="project" value="TreeGrafter"/>
</dbReference>
<evidence type="ECO:0000313" key="4">
    <source>
        <dbReference type="Proteomes" id="UP001139887"/>
    </source>
</evidence>
<keyword evidence="1" id="KW-0143">Chaperone</keyword>
<protein>
    <recommendedName>
        <fullName evidence="5">Proteasome maturation factor UMP1</fullName>
    </recommendedName>
</protein>
<evidence type="ECO:0000256" key="2">
    <source>
        <dbReference type="ARBA" id="ARBA00043974"/>
    </source>
</evidence>
<dbReference type="EMBL" id="JANBUW010000019">
    <property type="protein sequence ID" value="KAJ2851032.1"/>
    <property type="molecule type" value="Genomic_DNA"/>
</dbReference>
<accession>A0A9W8IHT4</accession>
<dbReference type="Proteomes" id="UP001139887">
    <property type="component" value="Unassembled WGS sequence"/>
</dbReference>
<organism evidence="3 4">
    <name type="scientific">Coemansia brasiliensis</name>
    <dbReference type="NCBI Taxonomy" id="2650707"/>
    <lineage>
        <taxon>Eukaryota</taxon>
        <taxon>Fungi</taxon>
        <taxon>Fungi incertae sedis</taxon>
        <taxon>Zoopagomycota</taxon>
        <taxon>Kickxellomycotina</taxon>
        <taxon>Kickxellomycetes</taxon>
        <taxon>Kickxellales</taxon>
        <taxon>Kickxellaceae</taxon>
        <taxon>Coemansia</taxon>
    </lineage>
</organism>
<dbReference type="InterPro" id="IPR008012">
    <property type="entry name" value="Ump1"/>
</dbReference>
<sequence length="138" mass="15735">MSMQFEPKATENTASVLPDSMRSGIMDIMGQGPTERMDQKLTTGHPLESRLANWDNSQLNMKLHMQRQIYGLHAPMRTMMEIKSVQQTPSILNSRVSMIQRNILMGKDETLDISEIFDDNSEVEITNVHNMLATRLNV</sequence>
<evidence type="ECO:0008006" key="5">
    <source>
        <dbReference type="Google" id="ProtNLM"/>
    </source>
</evidence>
<comment type="caution">
    <text evidence="3">The sequence shown here is derived from an EMBL/GenBank/DDBJ whole genome shotgun (WGS) entry which is preliminary data.</text>
</comment>
<dbReference type="PANTHER" id="PTHR12828:SF3">
    <property type="entry name" value="PROTEASOME MATURATION PROTEIN"/>
    <property type="match status" value="1"/>
</dbReference>
<dbReference type="AlphaFoldDB" id="A0A9W8IHT4"/>
<dbReference type="Pfam" id="PF05348">
    <property type="entry name" value="UMP1"/>
    <property type="match status" value="1"/>
</dbReference>
<keyword evidence="4" id="KW-1185">Reference proteome</keyword>
<name>A0A9W8IHT4_9FUNG</name>
<gene>
    <name evidence="3" type="ORF">IWW36_001459</name>
</gene>